<reference evidence="1 2" key="1">
    <citation type="journal article" date="2018" name="Mol. Biol. Evol.">
        <title>Broad Genomic Sampling Reveals a Smut Pathogenic Ancestry of the Fungal Clade Ustilaginomycotina.</title>
        <authorList>
            <person name="Kijpornyongpan T."/>
            <person name="Mondo S.J."/>
            <person name="Barry K."/>
            <person name="Sandor L."/>
            <person name="Lee J."/>
            <person name="Lipzen A."/>
            <person name="Pangilinan J."/>
            <person name="LaButti K."/>
            <person name="Hainaut M."/>
            <person name="Henrissat B."/>
            <person name="Grigoriev I.V."/>
            <person name="Spatafora J.W."/>
            <person name="Aime M.C."/>
        </authorList>
    </citation>
    <scope>NUCLEOTIDE SEQUENCE [LARGE SCALE GENOMIC DNA]</scope>
    <source>
        <strain evidence="1 2">SA 807</strain>
    </source>
</reference>
<dbReference type="EMBL" id="KZ819746">
    <property type="protein sequence ID" value="PWN52999.1"/>
    <property type="molecule type" value="Genomic_DNA"/>
</dbReference>
<organism evidence="1 2">
    <name type="scientific">Violaceomyces palustris</name>
    <dbReference type="NCBI Taxonomy" id="1673888"/>
    <lineage>
        <taxon>Eukaryota</taxon>
        <taxon>Fungi</taxon>
        <taxon>Dikarya</taxon>
        <taxon>Basidiomycota</taxon>
        <taxon>Ustilaginomycotina</taxon>
        <taxon>Ustilaginomycetes</taxon>
        <taxon>Violaceomycetales</taxon>
        <taxon>Violaceomycetaceae</taxon>
        <taxon>Violaceomyces</taxon>
    </lineage>
</organism>
<proteinExistence type="predicted"/>
<protein>
    <submittedName>
        <fullName evidence="1">MFS general substrate transporter</fullName>
    </submittedName>
</protein>
<evidence type="ECO:0000313" key="1">
    <source>
        <dbReference type="EMBL" id="PWN52999.1"/>
    </source>
</evidence>
<accession>A0ACD0P4P0</accession>
<keyword evidence="2" id="KW-1185">Reference proteome</keyword>
<gene>
    <name evidence="1" type="ORF">IE53DRAFT_339565</name>
</gene>
<dbReference type="Proteomes" id="UP000245626">
    <property type="component" value="Unassembled WGS sequence"/>
</dbReference>
<evidence type="ECO:0000313" key="2">
    <source>
        <dbReference type="Proteomes" id="UP000245626"/>
    </source>
</evidence>
<sequence>MPSAATLPESSIVKLLSAAKELLCVAILCCSMLLTQAALGQVLFPLERISESFGVKGDLGQTSWFAAAYSLTVGTLVLPSGRMGDLFGHKLLLVIGFSWFSLWSMVAGLSSYSGSAIFFDVCRGLQGVGPAILLPNGIAILGRMYPPGSVKKYLSFSAFAATAPNGALLGAVFSVLFSQNPSLGWPWAFYMLAIVCALLALLSILVVPNATEVDAERPESGSDAETEATATPVGDAPSVMVDDDDATMLDRLDLWPAVVVVTGMILFNYAFNQALVSGWQKAYVWALLLVGFLMISAFFWMEARSRYPLIPTSVFTLRGSLILACIGLGWSSFGIWIFYCVRFLQNIRSVSPLLSVAQFAPCGVTGLTAAFASSEILRRAGPATVMALAMSAFCVGSILIATMPVQQTYWAQAFVSIAVMPFGMDMSFPAGSIIISDLLPHHQQGTAGSLVNTVVNYSIALGLGFAGTVEQQVNDHGSNSLSGIRGATYIGIGFSGLGVALAIANLVVERRQARGGRLEDKEKGGFKL</sequence>
<name>A0ACD0P4P0_9BASI</name>